<dbReference type="OMA" id="DWIEYPV"/>
<dbReference type="Pfam" id="PF09820">
    <property type="entry name" value="AAA-ATPase_like"/>
    <property type="match status" value="1"/>
</dbReference>
<accession>A0A0G4IJR0</accession>
<evidence type="ECO:0000313" key="2">
    <source>
        <dbReference type="EMBL" id="CEO95315.1"/>
    </source>
</evidence>
<evidence type="ECO:0000259" key="1">
    <source>
        <dbReference type="Pfam" id="PF09820"/>
    </source>
</evidence>
<feature type="domain" description="AAA-ATPase-like" evidence="1">
    <location>
        <begin position="32"/>
        <end position="235"/>
    </location>
</feature>
<gene>
    <name evidence="2" type="ORF">PBRA_004081</name>
</gene>
<dbReference type="EMBL" id="CDSF01000013">
    <property type="protein sequence ID" value="CEO95315.1"/>
    <property type="molecule type" value="Genomic_DNA"/>
</dbReference>
<dbReference type="Proteomes" id="UP000039324">
    <property type="component" value="Unassembled WGS sequence"/>
</dbReference>
<dbReference type="InterPro" id="IPR018631">
    <property type="entry name" value="AAA-ATPase-like_dom"/>
</dbReference>
<sequence>MMVSAALLQRCRRPSALVRCMQASATTVTADVSNFRTLRESNLTYVDKTGEIDDLLSFDRSFVLCRPPRFGKTVMLTLLKELFEGNRQLFDGTVGPRLAIADAPWDWDDEQHTVLHFDLKHLANAKSFRANLFAAMDAKATALGRKLPETTSLKSKTRDLIQAAADHSPSQQCVVLVDNYDSPLRVNDLAISDTEDEILPMNHRVVDDWLDGIRAEQACVRFQMFVGVYKVESTAVSIANDISLATQCSTLCGYTRQDIETAFPLELDHLVALNQASSRDTLLDRIGAWYGGYSWGQTAASDRIHNPFSVNRLMMESAFEPYWSQETAVSPSLVHMLHDVDLRDMLSSLFVLPEVFNNELPKFTSKRDVLTDRLRMKLLQLGLLTVEETEYTVQTLQRVARLGVPNKDVEQILRIPPVVAEKSQAGIHP</sequence>
<name>A0A0G4IJR0_PLABS</name>
<keyword evidence="3" id="KW-1185">Reference proteome</keyword>
<dbReference type="OrthoDB" id="2111466at2759"/>
<evidence type="ECO:0000313" key="3">
    <source>
        <dbReference type="Proteomes" id="UP000039324"/>
    </source>
</evidence>
<organism evidence="2 3">
    <name type="scientific">Plasmodiophora brassicae</name>
    <name type="common">Clubroot disease agent</name>
    <dbReference type="NCBI Taxonomy" id="37360"/>
    <lineage>
        <taxon>Eukaryota</taxon>
        <taxon>Sar</taxon>
        <taxon>Rhizaria</taxon>
        <taxon>Endomyxa</taxon>
        <taxon>Phytomyxea</taxon>
        <taxon>Plasmodiophorida</taxon>
        <taxon>Plasmodiophoridae</taxon>
        <taxon>Plasmodiophora</taxon>
    </lineage>
</organism>
<proteinExistence type="predicted"/>
<dbReference type="PANTHER" id="PTHR34825">
    <property type="entry name" value="CONSERVED PROTEIN, WITH A WEAK D-GALACTARATE DEHYDRATASE/ALTRONATE HYDROLASE DOMAIN"/>
    <property type="match status" value="1"/>
</dbReference>
<reference evidence="2 3" key="1">
    <citation type="submission" date="2015-02" db="EMBL/GenBank/DDBJ databases">
        <authorList>
            <person name="Chooi Y.-H."/>
        </authorList>
    </citation>
    <scope>NUCLEOTIDE SEQUENCE [LARGE SCALE GENOMIC DNA]</scope>
    <source>
        <strain evidence="2">E3</strain>
    </source>
</reference>
<protein>
    <recommendedName>
        <fullName evidence="1">AAA-ATPase-like domain-containing protein</fullName>
    </recommendedName>
</protein>
<dbReference type="AlphaFoldDB" id="A0A0G4IJR0"/>
<dbReference type="PANTHER" id="PTHR34825:SF1">
    <property type="entry name" value="AAA-ATPASE-LIKE DOMAIN-CONTAINING PROTEIN"/>
    <property type="match status" value="1"/>
</dbReference>